<protein>
    <recommendedName>
        <fullName evidence="7">ABC3 transporter permease C-terminal domain-containing protein</fullName>
    </recommendedName>
</protein>
<keyword evidence="4 6" id="KW-1133">Transmembrane helix</keyword>
<organism evidence="8 9">
    <name type="scientific">Ruminococcus flavefaciens 007c</name>
    <dbReference type="NCBI Taxonomy" id="1341157"/>
    <lineage>
        <taxon>Bacteria</taxon>
        <taxon>Bacillati</taxon>
        <taxon>Bacillota</taxon>
        <taxon>Clostridia</taxon>
        <taxon>Eubacteriales</taxon>
        <taxon>Oscillospiraceae</taxon>
        <taxon>Ruminococcus</taxon>
    </lineage>
</organism>
<evidence type="ECO:0000256" key="2">
    <source>
        <dbReference type="ARBA" id="ARBA00022475"/>
    </source>
</evidence>
<keyword evidence="2" id="KW-1003">Cell membrane</keyword>
<gene>
    <name evidence="8" type="ORF">RF007C_01945</name>
</gene>
<feature type="transmembrane region" description="Helical" evidence="6">
    <location>
        <begin position="16"/>
        <end position="39"/>
    </location>
</feature>
<evidence type="ECO:0000256" key="5">
    <source>
        <dbReference type="ARBA" id="ARBA00023136"/>
    </source>
</evidence>
<dbReference type="InterPro" id="IPR038766">
    <property type="entry name" value="Membrane_comp_ABC_pdt"/>
</dbReference>
<feature type="transmembrane region" description="Helical" evidence="6">
    <location>
        <begin position="316"/>
        <end position="334"/>
    </location>
</feature>
<evidence type="ECO:0000256" key="3">
    <source>
        <dbReference type="ARBA" id="ARBA00022692"/>
    </source>
</evidence>
<dbReference type="Proteomes" id="UP000019365">
    <property type="component" value="Unassembled WGS sequence"/>
</dbReference>
<sequence length="806" mass="91982">MFFKMLKNDLKCKKGLNIIIFLFIAIASVLVFVGSVQIYSNLARSTTAEKMCRPSDFILGAVNYYSDNEDDYKSIEPFLDTHDNVKEWTKTRMFRVNSRSVDFPDFDEEKGYSEKSTSFFSMLPRDFDLVYDLNDKPFYVPNGCIALSVSTRDETGVKIGDKVRYTSETGNIYELEVCNFFKNNSIKYLERFIVSDDDYEVLSAGKVNSDTVYCIRMNKCDYGRIEALFRDMENDESIKAGYYGIANAITFSDELMITELISLFVIITSIFLITIIFMTIRFTMVAELKNEEKEIGMMKALGVDSLRFRWLFAAKYIAFAAVGGIIGIAAGLPLSSNVVNMFGPDCILPERWQMILIGVVSVSVIILLMIFFSLLVMRRINKISVIDAIHGENHGERFSKSAPMFLHRRKRMSVPLFLGLSDVLGRFKRYIFLVIAYTLGAAIVLLVFNVRNSCISVEYTKTWLIHTLDFELDLSNDFYDDISKEADKNGENISDVLNRRMAENNIPAHIEYFYATDGEMEYKDTIKSFNVLWQKGQPEKFDYRKGGRAPKLANEAAMSAFTAEKLGVQIGDVLKIKIEENNEDKTGLELKEKEIVITGIFDYMENGYPVLIMGDEYDEGYKYGTNWTGWVIDAPRSEHPAVLDQLREVFGSEIVMDQRQALLNSMDRFDKLFEVLEKVMTSVVVFVLILITYLYVNIFISEEASETALLKSMGFLGGTVKRAYIIRMAVLVVISVILGEIIIWSLGSKLFNLFLRQYDATGMKFFFEFPISFVLIPALIAGTVLLTTWATSRGVRNIEIWKISEE</sequence>
<evidence type="ECO:0000259" key="7">
    <source>
        <dbReference type="Pfam" id="PF02687"/>
    </source>
</evidence>
<reference evidence="8 9" key="1">
    <citation type="journal article" date="2014" name="PLoS ONE">
        <title>Rumen cellulosomics: divergent fiber-degrading strategies revealed by comparative genome-wide analysis of six ruminococcal strains.</title>
        <authorList>
            <person name="Dassa B."/>
            <person name="Borovok I."/>
            <person name="Ruimy-Israeli V."/>
            <person name="Lamed R."/>
            <person name="Flint H.J."/>
            <person name="Duncan S.H."/>
            <person name="Henrissat B."/>
            <person name="Coutinho P."/>
            <person name="Morrison M."/>
            <person name="Mosoni P."/>
            <person name="Yeoman C.J."/>
            <person name="White B.A."/>
            <person name="Bayer E.A."/>
        </authorList>
    </citation>
    <scope>NUCLEOTIDE SEQUENCE [LARGE SCALE GENOMIC DNA]</scope>
    <source>
        <strain evidence="8 9">007c</strain>
    </source>
</reference>
<evidence type="ECO:0000313" key="8">
    <source>
        <dbReference type="EMBL" id="EWM52161.1"/>
    </source>
</evidence>
<dbReference type="Pfam" id="PF02687">
    <property type="entry name" value="FtsX"/>
    <property type="match status" value="2"/>
</dbReference>
<dbReference type="PANTHER" id="PTHR30287">
    <property type="entry name" value="MEMBRANE COMPONENT OF PREDICTED ABC SUPERFAMILY METABOLITE UPTAKE TRANSPORTER"/>
    <property type="match status" value="1"/>
</dbReference>
<feature type="transmembrane region" description="Helical" evidence="6">
    <location>
        <begin position="765"/>
        <end position="786"/>
    </location>
</feature>
<dbReference type="OrthoDB" id="9766372at2"/>
<keyword evidence="5 6" id="KW-0472">Membrane</keyword>
<evidence type="ECO:0000256" key="4">
    <source>
        <dbReference type="ARBA" id="ARBA00022989"/>
    </source>
</evidence>
<dbReference type="PANTHER" id="PTHR30287:SF2">
    <property type="entry name" value="BLL1001 PROTEIN"/>
    <property type="match status" value="1"/>
</dbReference>
<dbReference type="GO" id="GO:0005886">
    <property type="term" value="C:plasma membrane"/>
    <property type="evidence" value="ECO:0007669"/>
    <property type="project" value="UniProtKB-SubCell"/>
</dbReference>
<comment type="caution">
    <text evidence="8">The sequence shown here is derived from an EMBL/GenBank/DDBJ whole genome shotgun (WGS) entry which is preliminary data.</text>
</comment>
<feature type="transmembrane region" description="Helical" evidence="6">
    <location>
        <begin position="722"/>
        <end position="745"/>
    </location>
</feature>
<dbReference type="AlphaFoldDB" id="W7UAU2"/>
<comment type="subcellular location">
    <subcellularLocation>
        <location evidence="1">Cell membrane</location>
        <topology evidence="1">Multi-pass membrane protein</topology>
    </subcellularLocation>
</comment>
<evidence type="ECO:0000256" key="6">
    <source>
        <dbReference type="SAM" id="Phobius"/>
    </source>
</evidence>
<feature type="transmembrane region" description="Helical" evidence="6">
    <location>
        <begin position="430"/>
        <end position="448"/>
    </location>
</feature>
<evidence type="ECO:0000256" key="1">
    <source>
        <dbReference type="ARBA" id="ARBA00004651"/>
    </source>
</evidence>
<dbReference type="InterPro" id="IPR003838">
    <property type="entry name" value="ABC3_permease_C"/>
</dbReference>
<keyword evidence="3 6" id="KW-0812">Transmembrane</keyword>
<feature type="transmembrane region" description="Helical" evidence="6">
    <location>
        <begin position="354"/>
        <end position="376"/>
    </location>
</feature>
<dbReference type="PATRIC" id="fig|1341157.4.peg.3220"/>
<evidence type="ECO:0000313" key="9">
    <source>
        <dbReference type="Proteomes" id="UP000019365"/>
    </source>
</evidence>
<name>W7UAU2_RUMFL</name>
<dbReference type="EMBL" id="ATAX01000037">
    <property type="protein sequence ID" value="EWM52161.1"/>
    <property type="molecule type" value="Genomic_DNA"/>
</dbReference>
<feature type="transmembrane region" description="Helical" evidence="6">
    <location>
        <begin position="679"/>
        <end position="701"/>
    </location>
</feature>
<accession>W7UAU2</accession>
<feature type="transmembrane region" description="Helical" evidence="6">
    <location>
        <begin position="260"/>
        <end position="280"/>
    </location>
</feature>
<dbReference type="eggNOG" id="COG0577">
    <property type="taxonomic scope" value="Bacteria"/>
</dbReference>
<feature type="domain" description="ABC3 transporter permease C-terminal" evidence="7">
    <location>
        <begin position="680"/>
        <end position="800"/>
    </location>
</feature>
<proteinExistence type="predicted"/>
<keyword evidence="9" id="KW-1185">Reference proteome</keyword>
<dbReference type="RefSeq" id="WP_037301658.1">
    <property type="nucleotide sequence ID" value="NZ_ATAX01000037.1"/>
</dbReference>
<feature type="domain" description="ABC3 transporter permease C-terminal" evidence="7">
    <location>
        <begin position="267"/>
        <end position="381"/>
    </location>
</feature>